<protein>
    <submittedName>
        <fullName evidence="3">Uncharacterized protein</fullName>
    </submittedName>
</protein>
<dbReference type="Proteomes" id="UP000539146">
    <property type="component" value="Unassembled WGS sequence"/>
</dbReference>
<evidence type="ECO:0000313" key="3">
    <source>
        <dbReference type="EMBL" id="NUU26886.1"/>
    </source>
</evidence>
<evidence type="ECO:0000256" key="2">
    <source>
        <dbReference type="SAM" id="Phobius"/>
    </source>
</evidence>
<organism evidence="3 4">
    <name type="scientific">Curtobacterium citreum</name>
    <dbReference type="NCBI Taxonomy" id="2036"/>
    <lineage>
        <taxon>Bacteria</taxon>
        <taxon>Bacillati</taxon>
        <taxon>Actinomycetota</taxon>
        <taxon>Actinomycetes</taxon>
        <taxon>Micrococcales</taxon>
        <taxon>Microbacteriaceae</taxon>
        <taxon>Curtobacterium</taxon>
    </lineage>
</organism>
<keyword evidence="2" id="KW-0812">Transmembrane</keyword>
<keyword evidence="2" id="KW-1133">Transmembrane helix</keyword>
<feature type="transmembrane region" description="Helical" evidence="2">
    <location>
        <begin position="77"/>
        <end position="100"/>
    </location>
</feature>
<dbReference type="RefSeq" id="WP_175325052.1">
    <property type="nucleotide sequence ID" value="NZ_BAAAWP010000001.1"/>
</dbReference>
<sequence>MDARRTGDDPPWSDRLLPDGRHAAAAPGRHAAADSGRLAAADSGRHASDDDLDRAFGPDTAAVHAVTGAQRLRRGSVVLLGFVVAGVLIAVVLSTIVGSVQNGVGGVFPQPQAALDRFRADARAVPGVQAVQDPTTDKQAFAAYDVAAVVVVDTALSPGQQVDVVTRLSAAAADAGGNGVRVTAIARIGALDVGVSSDATVSRQRFEVARSVADIGGVVAVRSSSGPERTADDPALQRVVVVTGGTGAALDAVVATASERTHAVFPGATVTAADR</sequence>
<comment type="caution">
    <text evidence="3">The sequence shown here is derived from an EMBL/GenBank/DDBJ whole genome shotgun (WGS) entry which is preliminary data.</text>
</comment>
<proteinExistence type="predicted"/>
<feature type="region of interest" description="Disordered" evidence="1">
    <location>
        <begin position="1"/>
        <end position="50"/>
    </location>
</feature>
<reference evidence="3 4" key="1">
    <citation type="submission" date="2020-05" db="EMBL/GenBank/DDBJ databases">
        <title>Genome Sequencing of Type Strains.</title>
        <authorList>
            <person name="Lemaire J.F."/>
            <person name="Inderbitzin P."/>
            <person name="Gregorio O.A."/>
            <person name="Collins S.B."/>
            <person name="Wespe N."/>
            <person name="Knight-Connoni V."/>
        </authorList>
    </citation>
    <scope>NUCLEOTIDE SEQUENCE [LARGE SCALE GENOMIC DNA]</scope>
    <source>
        <strain evidence="3 4">DSM 20512</strain>
    </source>
</reference>
<name>A0A850DMN5_9MICO</name>
<keyword evidence="2" id="KW-0472">Membrane</keyword>
<dbReference type="EMBL" id="JABMCG010000063">
    <property type="protein sequence ID" value="NUU26886.1"/>
    <property type="molecule type" value="Genomic_DNA"/>
</dbReference>
<accession>A0A850DMN5</accession>
<feature type="compositionally biased region" description="Low complexity" evidence="1">
    <location>
        <begin position="23"/>
        <end position="42"/>
    </location>
</feature>
<evidence type="ECO:0000256" key="1">
    <source>
        <dbReference type="SAM" id="MobiDB-lite"/>
    </source>
</evidence>
<evidence type="ECO:0000313" key="4">
    <source>
        <dbReference type="Proteomes" id="UP000539146"/>
    </source>
</evidence>
<dbReference type="AlphaFoldDB" id="A0A850DMN5"/>
<gene>
    <name evidence="3" type="ORF">HP467_01990</name>
</gene>